<dbReference type="SUPFAM" id="SSF103647">
    <property type="entry name" value="TSP type-3 repeat"/>
    <property type="match status" value="3"/>
</dbReference>
<dbReference type="PROSITE" id="PS51257">
    <property type="entry name" value="PROKAR_LIPOPROTEIN"/>
    <property type="match status" value="1"/>
</dbReference>
<feature type="compositionally biased region" description="Acidic residues" evidence="5">
    <location>
        <begin position="78"/>
        <end position="92"/>
    </location>
</feature>
<proteinExistence type="predicted"/>
<dbReference type="PROSITE" id="PS00018">
    <property type="entry name" value="EF_HAND_1"/>
    <property type="match status" value="2"/>
</dbReference>
<protein>
    <submittedName>
        <fullName evidence="7 8">Thrombospondin type 3 repeat family protein</fullName>
    </submittedName>
</protein>
<evidence type="ECO:0000259" key="6">
    <source>
        <dbReference type="PROSITE" id="PS50222"/>
    </source>
</evidence>
<feature type="region of interest" description="Disordered" evidence="5">
    <location>
        <begin position="71"/>
        <end position="94"/>
    </location>
</feature>
<evidence type="ECO:0000256" key="3">
    <source>
        <dbReference type="ARBA" id="ARBA00022729"/>
    </source>
</evidence>
<evidence type="ECO:0000313" key="8">
    <source>
        <dbReference type="EMBL" id="EGU47401.1"/>
    </source>
</evidence>
<dbReference type="STRING" id="675816.VIA_002143"/>
<organism evidence="8 9">
    <name type="scientific">Vibrio orientalis CIP 102891 = ATCC 33934</name>
    <dbReference type="NCBI Taxonomy" id="675816"/>
    <lineage>
        <taxon>Bacteria</taxon>
        <taxon>Pseudomonadati</taxon>
        <taxon>Pseudomonadota</taxon>
        <taxon>Gammaproteobacteria</taxon>
        <taxon>Vibrionales</taxon>
        <taxon>Vibrionaceae</taxon>
        <taxon>Vibrio</taxon>
        <taxon>Vibrio oreintalis group</taxon>
    </lineage>
</organism>
<comment type="caution">
    <text evidence="8">The sequence shown here is derived from an EMBL/GenBank/DDBJ whole genome shotgun (WGS) entry which is preliminary data.</text>
</comment>
<evidence type="ECO:0000313" key="7">
    <source>
        <dbReference type="EMBL" id="EEX91501.1"/>
    </source>
</evidence>
<feature type="domain" description="EF-hand" evidence="6">
    <location>
        <begin position="384"/>
        <end position="410"/>
    </location>
</feature>
<dbReference type="InterPro" id="IPR028974">
    <property type="entry name" value="TSP_type-3_rpt"/>
</dbReference>
<dbReference type="PATRIC" id="fig|675816.5.peg.3407"/>
<dbReference type="OrthoDB" id="5866306at2"/>
<keyword evidence="4" id="KW-0106">Calcium</keyword>
<dbReference type="eggNOG" id="COG3266">
    <property type="taxonomic scope" value="Bacteria"/>
</dbReference>
<dbReference type="AlphaFoldDB" id="C9QL21"/>
<dbReference type="Proteomes" id="UP000003515">
    <property type="component" value="Unassembled WGS sequence"/>
</dbReference>
<dbReference type="PANTHER" id="PTHR10199">
    <property type="entry name" value="THROMBOSPONDIN"/>
    <property type="match status" value="1"/>
</dbReference>
<dbReference type="PROSITE" id="PS50222">
    <property type="entry name" value="EF_HAND_2"/>
    <property type="match status" value="1"/>
</dbReference>
<feature type="region of interest" description="Disordered" evidence="5">
    <location>
        <begin position="496"/>
        <end position="516"/>
    </location>
</feature>
<reference evidence="8" key="2">
    <citation type="submission" date="2011-08" db="EMBL/GenBank/DDBJ databases">
        <authorList>
            <person name="Hoffman M."/>
            <person name="Strain E.A."/>
            <person name="Brown E."/>
            <person name="Allard M.W."/>
        </authorList>
    </citation>
    <scope>NUCLEOTIDE SEQUENCE</scope>
    <source>
        <strain evidence="8">CIP 102891</strain>
    </source>
</reference>
<dbReference type="Pfam" id="PF18884">
    <property type="entry name" value="TSP3_bac"/>
    <property type="match status" value="8"/>
</dbReference>
<dbReference type="InterPro" id="IPR002048">
    <property type="entry name" value="EF_hand_dom"/>
</dbReference>
<dbReference type="Proteomes" id="UP000002817">
    <property type="component" value="Unassembled WGS sequence"/>
</dbReference>
<name>C9QL21_VIBOR</name>
<dbReference type="InterPro" id="IPR059100">
    <property type="entry name" value="TSP3_bac"/>
</dbReference>
<evidence type="ECO:0000256" key="4">
    <source>
        <dbReference type="ARBA" id="ARBA00022837"/>
    </source>
</evidence>
<dbReference type="Gene3D" id="4.10.1080.10">
    <property type="entry name" value="TSP type-3 repeat"/>
    <property type="match status" value="3"/>
</dbReference>
<evidence type="ECO:0000313" key="9">
    <source>
        <dbReference type="Proteomes" id="UP000002817"/>
    </source>
</evidence>
<keyword evidence="3" id="KW-0732">Signal</keyword>
<evidence type="ECO:0000256" key="5">
    <source>
        <dbReference type="SAM" id="MobiDB-lite"/>
    </source>
</evidence>
<evidence type="ECO:0000313" key="10">
    <source>
        <dbReference type="Proteomes" id="UP000003515"/>
    </source>
</evidence>
<accession>C9QL21</accession>
<sequence length="1270" mass="137990">MSAKKISKGDFKLRRLHKLPIALVLGGMLVGCNESEHRLLANDDFGVVPENQTRDSDGDGLPDFLEIRMGLDPNNVDSDGDGIPDGEEDNDGDGVINRAEYELGLDPLSQRSDGRFHDLTLDRDNDGIPDYFEWKAELNYLNKQTITGTPDHLVDRDEDGIPDYIEAIAGVEDDTGQTYSLEGHKGVDHNGNNIPDYMEVDSDGDGVPDAIEIELGLDPFDPETVDGTPDADRLKLDSDGDGIPDFIEIQAGLDPELPMTDGSTDDRLLDRDGNNIPDYMEVDSDGDGVADYIEVQIGSDPFDPETIDGTPDLKFDGNDNGLADIAEIDTDGEGIPDYIEDDVGLNPSTPTTDGVTDDKLVDADENGVPDYMEVDSDGDGVPDYAELDTDGDGVLDFLELGTGLDPFDPETIDGTPDLHADLNGNGIPDYAELDTDGDGIPDYLEIEVGLHPGRIQTDGATDDTLFDGDGNNVPDYMEVDSDGDGVEDYIELEFGTNPFDPETVDGTPDSSIDSDGDGVPDVVGFDSDGDGIPDYIEIQAGLNPALAQTDGVTNDMLVDADGDGILDYLEVDTDGDGVPDIDEINNDGDPFVAQPKATLSNLQLLEKDLAEKDLNYKQFEPLAIQYEVDTYGATFVRVDYVVAPVLNHGTTINSDDGSITSTGDFVIDSAGKYEVTLTPYYSYSGVVLPGEPETLQIGIESVRNWLRAFSGNLYSFKSPESTAAIDTTDTYIMYSNGGSSEEDAIFLDENGKLTRAYYKFYYQTSDRDSIANISSQVSDANTPTLTEESKVTNYVSQGTEFGSEVDAHTNAVFYDGETIVRTRQRASEVRSTALFFSSLMQMGGDADHSNYVADLTGNNGQYGKTFDGSLYYAAKGGRMKAYTNVVDMLGDNDNEYTIASYPYSGYETDKYVVEWDSSKRMLGTPKVKGSPSKDLGLAFEVSSKFFDAQTAGSAHYNWSKMVKVDGQYEPESVVVASTVIESDGDGGLFLPDFTPETEGVYRLEITPTNSLDVEGYSVYLQVVVDNSTALDGVKNVYRSMRVGAVGDTSTLLRAFMAVKDGNDFTRFADDGDFSNVTDGRNVYPSYPYADATTIFFDGDYIWADSGDRELFAYDSIQDLALKKASQGVASVPITYKWQVPEDMNVVSGSGVIFSDQNVIYKLDNLTNGNGVTRPDIAFTSQNHGVFEVYPDVQALGSGVSPSITYSVTNSKMDLMTAVTFANGFFYLFTPEGAYRYSSIMDLASDSNGSLLTNTETRFNRKPFFFHNVAG</sequence>
<gene>
    <name evidence="7" type="ORF">VIA_002143</name>
    <name evidence="8" type="ORF">VIOR3934_18003</name>
</gene>
<dbReference type="EMBL" id="ACZV01000005">
    <property type="protein sequence ID" value="EEX91501.1"/>
    <property type="molecule type" value="Genomic_DNA"/>
</dbReference>
<dbReference type="PANTHER" id="PTHR10199:SF119">
    <property type="entry name" value="RE20510P"/>
    <property type="match status" value="1"/>
</dbReference>
<evidence type="ECO:0000256" key="2">
    <source>
        <dbReference type="ARBA" id="ARBA00022525"/>
    </source>
</evidence>
<dbReference type="RefSeq" id="WP_004413046.1">
    <property type="nucleotide sequence ID" value="NZ_ACZV01000005.1"/>
</dbReference>
<reference evidence="8 9" key="3">
    <citation type="journal article" date="2012" name="Int. J. Syst. Evol. Microbiol.">
        <title>Vibrio caribbeanicus sp. nov., isolated from the marine sponge Scleritoderma cyanea.</title>
        <authorList>
            <person name="Hoffmann M."/>
            <person name="Monday S.R."/>
            <person name="Allard M.W."/>
            <person name="Strain E.A."/>
            <person name="Whittaker P."/>
            <person name="Naum M."/>
            <person name="McCarthy P.J."/>
            <person name="Lopez J.V."/>
            <person name="Fischer M."/>
            <person name="Brown E.W."/>
        </authorList>
    </citation>
    <scope>NUCLEOTIDE SEQUENCE [LARGE SCALE GENOMIC DNA]</scope>
    <source>
        <strain evidence="8">CIP 102891</strain>
        <strain evidence="9">CIP 102891 / ATCC 33934</strain>
    </source>
</reference>
<dbReference type="GO" id="GO:0005509">
    <property type="term" value="F:calcium ion binding"/>
    <property type="evidence" value="ECO:0007669"/>
    <property type="project" value="InterPro"/>
</dbReference>
<comment type="subcellular location">
    <subcellularLocation>
        <location evidence="1">Secreted</location>
    </subcellularLocation>
</comment>
<keyword evidence="2" id="KW-0964">Secreted</keyword>
<evidence type="ECO:0000256" key="1">
    <source>
        <dbReference type="ARBA" id="ARBA00004613"/>
    </source>
</evidence>
<keyword evidence="10" id="KW-1185">Reference proteome</keyword>
<dbReference type="InterPro" id="IPR018247">
    <property type="entry name" value="EF_Hand_1_Ca_BS"/>
</dbReference>
<dbReference type="EMBL" id="AFWH01000051">
    <property type="protein sequence ID" value="EGU47401.1"/>
    <property type="molecule type" value="Genomic_DNA"/>
</dbReference>
<reference evidence="7 10" key="1">
    <citation type="submission" date="2009-10" db="EMBL/GenBank/DDBJ databases">
        <authorList>
            <consortium name="Los Alamos National Laboratory (LANL)"/>
            <consortium name="National Microbial Pathogen Data Resource (NMPDR)"/>
            <person name="Munk A.C."/>
            <person name="Chertkov O."/>
            <person name="Tapia R."/>
            <person name="Green L."/>
            <person name="Rogers Y."/>
            <person name="Detter J.C."/>
            <person name="Bruce D."/>
            <person name="Brettin T.S."/>
            <person name="Colwell R.R."/>
            <person name="Huq A."/>
            <person name="Grim C.J."/>
            <person name="Hasan N.A."/>
            <person name="Bartels D."/>
            <person name="Vonstein V."/>
        </authorList>
    </citation>
    <scope>NUCLEOTIDE SEQUENCE [LARGE SCALE GENOMIC DNA]</scope>
    <source>
        <strain evidence="7 10">CIP 102891</strain>
    </source>
</reference>